<gene>
    <name evidence="4" type="ORF">SBF1_1290010</name>
</gene>
<dbReference type="InterPro" id="IPR000160">
    <property type="entry name" value="GGDEF_dom"/>
</dbReference>
<evidence type="ECO:0000259" key="3">
    <source>
        <dbReference type="PROSITE" id="PS50887"/>
    </source>
</evidence>
<feature type="coiled-coil region" evidence="1">
    <location>
        <begin position="91"/>
        <end position="125"/>
    </location>
</feature>
<dbReference type="SMART" id="SM00267">
    <property type="entry name" value="GGDEF"/>
    <property type="match status" value="1"/>
</dbReference>
<keyword evidence="4" id="KW-0808">Transferase</keyword>
<evidence type="ECO:0000313" key="5">
    <source>
        <dbReference type="Proteomes" id="UP000238916"/>
    </source>
</evidence>
<dbReference type="Pfam" id="PF00990">
    <property type="entry name" value="GGDEF"/>
    <property type="match status" value="1"/>
</dbReference>
<dbReference type="NCBIfam" id="TIGR00254">
    <property type="entry name" value="GGDEF"/>
    <property type="match status" value="1"/>
</dbReference>
<dbReference type="SMART" id="SM00086">
    <property type="entry name" value="PAC"/>
    <property type="match status" value="1"/>
</dbReference>
<dbReference type="Proteomes" id="UP000238916">
    <property type="component" value="Unassembled WGS sequence"/>
</dbReference>
<dbReference type="CDD" id="cd00130">
    <property type="entry name" value="PAS"/>
    <property type="match status" value="1"/>
</dbReference>
<feature type="domain" description="GGDEF" evidence="3">
    <location>
        <begin position="271"/>
        <end position="402"/>
    </location>
</feature>
<dbReference type="PROSITE" id="PS50887">
    <property type="entry name" value="GGDEF"/>
    <property type="match status" value="1"/>
</dbReference>
<dbReference type="SMART" id="SM00091">
    <property type="entry name" value="PAS"/>
    <property type="match status" value="1"/>
</dbReference>
<dbReference type="OrthoDB" id="9783388at2"/>
<keyword evidence="4" id="KW-0548">Nucleotidyltransferase</keyword>
<organism evidence="4 5">
    <name type="scientific">Candidatus Desulfosporosinus infrequens</name>
    <dbReference type="NCBI Taxonomy" id="2043169"/>
    <lineage>
        <taxon>Bacteria</taxon>
        <taxon>Bacillati</taxon>
        <taxon>Bacillota</taxon>
        <taxon>Clostridia</taxon>
        <taxon>Eubacteriales</taxon>
        <taxon>Desulfitobacteriaceae</taxon>
        <taxon>Desulfosporosinus</taxon>
    </lineage>
</organism>
<dbReference type="InterPro" id="IPR001610">
    <property type="entry name" value="PAC"/>
</dbReference>
<dbReference type="PANTHER" id="PTHR44757">
    <property type="entry name" value="DIGUANYLATE CYCLASE DGCP"/>
    <property type="match status" value="1"/>
</dbReference>
<dbReference type="InterPro" id="IPR043128">
    <property type="entry name" value="Rev_trsase/Diguanyl_cyclase"/>
</dbReference>
<dbReference type="CDD" id="cd01949">
    <property type="entry name" value="GGDEF"/>
    <property type="match status" value="1"/>
</dbReference>
<sequence>MREDVETVVRSLHPVTRTTSFKTVWGNRWRKKRGDMKDVRHENMVTRPEIDPAVSSWQVLRRKGVVMERRKATKSLEGQEVMSTGKTWLTIHELRVHQIELEMQIEELRRAQAELDDERERYFDLYDLAPVAYCTISEKGLITETNLAATNLLGVVRGALCKQPISQIILKEDQYIYYLFRKKLNDTGKPQECELRMIKIDETVFWAHLVAIVVHDTDGAQVCRIALTDITERKKKEAEIFYIGYHDQLTGLFNRRFYEEELKRLDTERNFPLTIVMGDVNGLKLINDSFGHVMGDVLLMKVAEVITAGCRTDDIIARLGGDEFVMLLPKTNASEAELIIKRIKALAGKEKIEAIDISIAFGYEVKNNMEIPIQEIFEKAEDHMYRQKLIESEGTRGSTINV</sequence>
<dbReference type="NCBIfam" id="TIGR00229">
    <property type="entry name" value="sensory_box"/>
    <property type="match status" value="1"/>
</dbReference>
<dbReference type="InterPro" id="IPR029787">
    <property type="entry name" value="Nucleotide_cyclase"/>
</dbReference>
<reference evidence="5" key="1">
    <citation type="submission" date="2018-02" db="EMBL/GenBank/DDBJ databases">
        <authorList>
            <person name="Hausmann B."/>
        </authorList>
    </citation>
    <scope>NUCLEOTIDE SEQUENCE [LARGE SCALE GENOMIC DNA]</scope>
    <source>
        <strain evidence="5">Peat soil MAG SbF1</strain>
    </source>
</reference>
<dbReference type="InterPro" id="IPR035965">
    <property type="entry name" value="PAS-like_dom_sf"/>
</dbReference>
<keyword evidence="1" id="KW-0175">Coiled coil</keyword>
<dbReference type="PROSITE" id="PS50113">
    <property type="entry name" value="PAC"/>
    <property type="match status" value="1"/>
</dbReference>
<dbReference type="Gene3D" id="3.30.450.20">
    <property type="entry name" value="PAS domain"/>
    <property type="match status" value="1"/>
</dbReference>
<dbReference type="SUPFAM" id="SSF55785">
    <property type="entry name" value="PYP-like sensor domain (PAS domain)"/>
    <property type="match status" value="1"/>
</dbReference>
<dbReference type="AlphaFoldDB" id="A0A2U3K3Y0"/>
<dbReference type="PANTHER" id="PTHR44757:SF2">
    <property type="entry name" value="BIOFILM ARCHITECTURE MAINTENANCE PROTEIN MBAA"/>
    <property type="match status" value="1"/>
</dbReference>
<dbReference type="InterPro" id="IPR052155">
    <property type="entry name" value="Biofilm_reg_signaling"/>
</dbReference>
<dbReference type="Gene3D" id="3.30.70.270">
    <property type="match status" value="1"/>
</dbReference>
<feature type="domain" description="PAC" evidence="2">
    <location>
        <begin position="191"/>
        <end position="242"/>
    </location>
</feature>
<proteinExistence type="predicted"/>
<accession>A0A2U3K3Y0</accession>
<dbReference type="InterPro" id="IPR000014">
    <property type="entry name" value="PAS"/>
</dbReference>
<evidence type="ECO:0000313" key="4">
    <source>
        <dbReference type="EMBL" id="SPF34250.1"/>
    </source>
</evidence>
<dbReference type="EMBL" id="OMOF01000034">
    <property type="protein sequence ID" value="SPF34250.1"/>
    <property type="molecule type" value="Genomic_DNA"/>
</dbReference>
<dbReference type="SUPFAM" id="SSF55073">
    <property type="entry name" value="Nucleotide cyclase"/>
    <property type="match status" value="1"/>
</dbReference>
<dbReference type="EC" id="2.7.7.65" evidence="4"/>
<protein>
    <submittedName>
        <fullName evidence="4">Putative Diguanylate cyclase</fullName>
        <ecNumber evidence="4">2.7.7.65</ecNumber>
    </submittedName>
</protein>
<evidence type="ECO:0000259" key="2">
    <source>
        <dbReference type="PROSITE" id="PS50113"/>
    </source>
</evidence>
<name>A0A2U3K3Y0_9FIRM</name>
<evidence type="ECO:0000256" key="1">
    <source>
        <dbReference type="SAM" id="Coils"/>
    </source>
</evidence>
<dbReference type="Pfam" id="PF13426">
    <property type="entry name" value="PAS_9"/>
    <property type="match status" value="1"/>
</dbReference>
<dbReference type="GO" id="GO:0052621">
    <property type="term" value="F:diguanylate cyclase activity"/>
    <property type="evidence" value="ECO:0007669"/>
    <property type="project" value="UniProtKB-EC"/>
</dbReference>
<dbReference type="InterPro" id="IPR000700">
    <property type="entry name" value="PAS-assoc_C"/>
</dbReference>